<gene>
    <name evidence="1" type="ORF">Tsubulata_003369</name>
</gene>
<dbReference type="InterPro" id="IPR039280">
    <property type="entry name" value="VUP"/>
</dbReference>
<evidence type="ECO:0000313" key="2">
    <source>
        <dbReference type="Proteomes" id="UP001141552"/>
    </source>
</evidence>
<dbReference type="AlphaFoldDB" id="A0A9Q0GGA0"/>
<reference evidence="1" key="1">
    <citation type="submission" date="2022-02" db="EMBL/GenBank/DDBJ databases">
        <authorList>
            <person name="Henning P.M."/>
            <person name="McCubbin A.G."/>
            <person name="Shore J.S."/>
        </authorList>
    </citation>
    <scope>NUCLEOTIDE SEQUENCE</scope>
    <source>
        <strain evidence="1">F60SS</strain>
        <tissue evidence="1">Leaves</tissue>
    </source>
</reference>
<comment type="caution">
    <text evidence="1">The sequence shown here is derived from an EMBL/GenBank/DDBJ whole genome shotgun (WGS) entry which is preliminary data.</text>
</comment>
<dbReference type="PANTHER" id="PTHR33974:SF25">
    <property type="entry name" value="SMALL PHOSPHATASE-LIKE PROTEIN 2, PUTATIVE-RELATED"/>
    <property type="match status" value="1"/>
</dbReference>
<proteinExistence type="predicted"/>
<dbReference type="Proteomes" id="UP001141552">
    <property type="component" value="Unassembled WGS sequence"/>
</dbReference>
<organism evidence="1 2">
    <name type="scientific">Turnera subulata</name>
    <dbReference type="NCBI Taxonomy" id="218843"/>
    <lineage>
        <taxon>Eukaryota</taxon>
        <taxon>Viridiplantae</taxon>
        <taxon>Streptophyta</taxon>
        <taxon>Embryophyta</taxon>
        <taxon>Tracheophyta</taxon>
        <taxon>Spermatophyta</taxon>
        <taxon>Magnoliopsida</taxon>
        <taxon>eudicotyledons</taxon>
        <taxon>Gunneridae</taxon>
        <taxon>Pentapetalae</taxon>
        <taxon>rosids</taxon>
        <taxon>fabids</taxon>
        <taxon>Malpighiales</taxon>
        <taxon>Passifloraceae</taxon>
        <taxon>Turnera</taxon>
    </lineage>
</organism>
<name>A0A9Q0GGA0_9ROSI</name>
<reference evidence="1" key="2">
    <citation type="journal article" date="2023" name="Plants (Basel)">
        <title>Annotation of the Turnera subulata (Passifloraceae) Draft Genome Reveals the S-Locus Evolved after the Divergence of Turneroideae from Passifloroideae in a Stepwise Manner.</title>
        <authorList>
            <person name="Henning P.M."/>
            <person name="Roalson E.H."/>
            <person name="Mir W."/>
            <person name="McCubbin A.G."/>
            <person name="Shore J.S."/>
        </authorList>
    </citation>
    <scope>NUCLEOTIDE SEQUENCE</scope>
    <source>
        <strain evidence="1">F60SS</strain>
    </source>
</reference>
<evidence type="ECO:0000313" key="1">
    <source>
        <dbReference type="EMBL" id="KAJ4848495.1"/>
    </source>
</evidence>
<dbReference type="GO" id="GO:0010089">
    <property type="term" value="P:xylem development"/>
    <property type="evidence" value="ECO:0007669"/>
    <property type="project" value="InterPro"/>
</dbReference>
<accession>A0A9Q0GGA0</accession>
<dbReference type="OrthoDB" id="779856at2759"/>
<dbReference type="PANTHER" id="PTHR33974">
    <property type="entry name" value="VASCULAR-RELATED UNKNOWN PROTEIN 1-RELATED"/>
    <property type="match status" value="1"/>
</dbReference>
<protein>
    <submittedName>
        <fullName evidence="1">Uncharacterized protein</fullName>
    </submittedName>
</protein>
<keyword evidence="2" id="KW-1185">Reference proteome</keyword>
<sequence length="214" mass="24280">MLLPLPYINSPLKFLDFYMENSMNSKSRPLSSSSSHERTTASTFDEESGWTMYFEDFFASNNDNDEYMSSNFSYDDETSSMVSDATSWVVKKSIEQEQVVGLLSVDHKGYNNRLLSFKKRRNNGALVDDALEDTASSPVNSPKVCDALMGQFKNTKRKDHRNISQENGNAPTQQLQLEEKSKLGFIDQRENDSTELKKRGLCVVPLSRIVNFLG</sequence>
<dbReference type="EMBL" id="JAKUCV010000897">
    <property type="protein sequence ID" value="KAJ4848495.1"/>
    <property type="molecule type" value="Genomic_DNA"/>
</dbReference>